<dbReference type="GO" id="GO:0043130">
    <property type="term" value="F:ubiquitin binding"/>
    <property type="evidence" value="ECO:0007669"/>
    <property type="project" value="TreeGrafter"/>
</dbReference>
<gene>
    <name evidence="2" type="ORF">SMN809_LOCUS83103</name>
</gene>
<proteinExistence type="predicted"/>
<name>A0A8S3K0X6_9BILA</name>
<evidence type="ECO:0000313" key="3">
    <source>
        <dbReference type="Proteomes" id="UP000676336"/>
    </source>
</evidence>
<feature type="non-terminal residue" evidence="2">
    <location>
        <position position="1"/>
    </location>
</feature>
<feature type="domain" description="Nuclear pore localisation protein NPL4 C-terminal" evidence="1">
    <location>
        <begin position="4"/>
        <end position="135"/>
    </location>
</feature>
<dbReference type="EMBL" id="CAJOBI010354191">
    <property type="protein sequence ID" value="CAF5222992.1"/>
    <property type="molecule type" value="Genomic_DNA"/>
</dbReference>
<dbReference type="GO" id="GO:0006511">
    <property type="term" value="P:ubiquitin-dependent protein catabolic process"/>
    <property type="evidence" value="ECO:0007669"/>
    <property type="project" value="InterPro"/>
</dbReference>
<dbReference type="InterPro" id="IPR016563">
    <property type="entry name" value="Npl4"/>
</dbReference>
<protein>
    <recommendedName>
        <fullName evidence="1">Nuclear pore localisation protein NPL4 C-terminal domain-containing protein</fullName>
    </recommendedName>
</protein>
<dbReference type="AlphaFoldDB" id="A0A8S3K0X6"/>
<feature type="non-terminal residue" evidence="2">
    <location>
        <position position="138"/>
    </location>
</feature>
<dbReference type="Pfam" id="PF05021">
    <property type="entry name" value="NPL4"/>
    <property type="match status" value="1"/>
</dbReference>
<dbReference type="Proteomes" id="UP000676336">
    <property type="component" value="Unassembled WGS sequence"/>
</dbReference>
<dbReference type="InterPro" id="IPR007717">
    <property type="entry name" value="NPL4_C"/>
</dbReference>
<organism evidence="2 3">
    <name type="scientific">Rotaria magnacalcarata</name>
    <dbReference type="NCBI Taxonomy" id="392030"/>
    <lineage>
        <taxon>Eukaryota</taxon>
        <taxon>Metazoa</taxon>
        <taxon>Spiralia</taxon>
        <taxon>Gnathifera</taxon>
        <taxon>Rotifera</taxon>
        <taxon>Eurotatoria</taxon>
        <taxon>Bdelloidea</taxon>
        <taxon>Philodinida</taxon>
        <taxon>Philodinidae</taxon>
        <taxon>Rotaria</taxon>
    </lineage>
</organism>
<evidence type="ECO:0000259" key="1">
    <source>
        <dbReference type="Pfam" id="PF05021"/>
    </source>
</evidence>
<sequence length="138" mass="15874">TYDAPELGYIKETSPEQYVPDVYFKGKDSYNNEIMKIGCPLPLDYLILDVPTGFPTANNQMKSTFNDTRSIIKTPFCIENRTRTDELQDMDTLALYLKQFAEIDVKRANSLPYKTTNILAGLHLLRYLVANDIFQFSM</sequence>
<dbReference type="PANTHER" id="PTHR12710:SF0">
    <property type="entry name" value="NUCLEAR PROTEIN LOCALIZATION PROTEIN 4 HOMOLOG"/>
    <property type="match status" value="1"/>
</dbReference>
<comment type="caution">
    <text evidence="2">The sequence shown here is derived from an EMBL/GenBank/DDBJ whole genome shotgun (WGS) entry which is preliminary data.</text>
</comment>
<evidence type="ECO:0000313" key="2">
    <source>
        <dbReference type="EMBL" id="CAF5222992.1"/>
    </source>
</evidence>
<dbReference type="GO" id="GO:0031625">
    <property type="term" value="F:ubiquitin protein ligase binding"/>
    <property type="evidence" value="ECO:0007669"/>
    <property type="project" value="TreeGrafter"/>
</dbReference>
<reference evidence="2" key="1">
    <citation type="submission" date="2021-02" db="EMBL/GenBank/DDBJ databases">
        <authorList>
            <person name="Nowell W R."/>
        </authorList>
    </citation>
    <scope>NUCLEOTIDE SEQUENCE</scope>
</reference>
<accession>A0A8S3K0X6</accession>
<dbReference type="GO" id="GO:0005634">
    <property type="term" value="C:nucleus"/>
    <property type="evidence" value="ECO:0007669"/>
    <property type="project" value="TreeGrafter"/>
</dbReference>
<dbReference type="PANTHER" id="PTHR12710">
    <property type="entry name" value="NUCLEAR PROTEIN LOCALIZATION 4"/>
    <property type="match status" value="1"/>
</dbReference>